<evidence type="ECO:0000313" key="1">
    <source>
        <dbReference type="EMBL" id="SER73526.1"/>
    </source>
</evidence>
<dbReference type="EMBL" id="FOGV01000005">
    <property type="protein sequence ID" value="SER73526.1"/>
    <property type="molecule type" value="Genomic_DNA"/>
</dbReference>
<dbReference type="RefSeq" id="WP_093072174.1">
    <property type="nucleotide sequence ID" value="NZ_FOGV01000005.1"/>
</dbReference>
<protein>
    <submittedName>
        <fullName evidence="1">Uncharacterized protein</fullName>
    </submittedName>
</protein>
<dbReference type="Proteomes" id="UP000199318">
    <property type="component" value="Unassembled WGS sequence"/>
</dbReference>
<reference evidence="2" key="1">
    <citation type="submission" date="2016-10" db="EMBL/GenBank/DDBJ databases">
        <authorList>
            <person name="de Groot N.N."/>
        </authorList>
    </citation>
    <scope>NUCLEOTIDE SEQUENCE [LARGE SCALE GENOMIC DNA]</scope>
    <source>
        <strain evidence="2">10nlg</strain>
    </source>
</reference>
<evidence type="ECO:0000313" key="2">
    <source>
        <dbReference type="Proteomes" id="UP000199318"/>
    </source>
</evidence>
<dbReference type="AlphaFoldDB" id="A0A1H9RL76"/>
<organism evidence="1 2">
    <name type="scientific">Salisediminibacterium halotolerans</name>
    <dbReference type="NCBI Taxonomy" id="517425"/>
    <lineage>
        <taxon>Bacteria</taxon>
        <taxon>Bacillati</taxon>
        <taxon>Bacillota</taxon>
        <taxon>Bacilli</taxon>
        <taxon>Bacillales</taxon>
        <taxon>Bacillaceae</taxon>
        <taxon>Salisediminibacterium</taxon>
    </lineage>
</organism>
<sequence>MKVTVSVQEGRRAEEVLLYSDALTYFWTLKYDEIPGSAEPGEKYEVSLDGRRLVMIEQATETPGQIRRRAERRLKKFRKR</sequence>
<comment type="caution">
    <text evidence="1">The sequence shown here is derived from an EMBL/GenBank/DDBJ whole genome shotgun (WGS) entry which is preliminary data.</text>
</comment>
<proteinExistence type="predicted"/>
<accession>A0A1H9RL76</accession>
<gene>
    <name evidence="1" type="ORF">SAMN05444126_1056</name>
</gene>
<name>A0A1H9RL76_9BACI</name>
<keyword evidence="2" id="KW-1185">Reference proteome</keyword>